<feature type="active site" evidence="9">
    <location>
        <position position="250"/>
    </location>
</feature>
<evidence type="ECO:0000256" key="4">
    <source>
        <dbReference type="ARBA" id="ARBA00022829"/>
    </source>
</evidence>
<dbReference type="OrthoDB" id="9801717at2"/>
<dbReference type="GO" id="GO:0006313">
    <property type="term" value="P:DNA transposition"/>
    <property type="evidence" value="ECO:0007669"/>
    <property type="project" value="UniProtKB-UniRule"/>
</dbReference>
<keyword evidence="8 9" id="KW-0131">Cell cycle</keyword>
<feature type="active site" evidence="9">
    <location>
        <position position="253"/>
    </location>
</feature>
<dbReference type="CDD" id="cd00798">
    <property type="entry name" value="INT_XerDC_C"/>
    <property type="match status" value="1"/>
</dbReference>
<comment type="similarity">
    <text evidence="9">Belongs to the 'phage' integrase family. XerC subfamily.</text>
</comment>
<dbReference type="InterPro" id="IPR010998">
    <property type="entry name" value="Integrase_recombinase_N"/>
</dbReference>
<dbReference type="SUPFAM" id="SSF47823">
    <property type="entry name" value="lambda integrase-like, N-terminal domain"/>
    <property type="match status" value="1"/>
</dbReference>
<dbReference type="GO" id="GO:0007059">
    <property type="term" value="P:chromosome segregation"/>
    <property type="evidence" value="ECO:0007669"/>
    <property type="project" value="UniProtKB-UniRule"/>
</dbReference>
<feature type="active site" evidence="9">
    <location>
        <position position="179"/>
    </location>
</feature>
<evidence type="ECO:0000259" key="10">
    <source>
        <dbReference type="PROSITE" id="PS51898"/>
    </source>
</evidence>
<evidence type="ECO:0000256" key="2">
    <source>
        <dbReference type="ARBA" id="ARBA00022490"/>
    </source>
</evidence>
<dbReference type="GO" id="GO:0009037">
    <property type="term" value="F:tyrosine-based site-specific recombinase activity"/>
    <property type="evidence" value="ECO:0007669"/>
    <property type="project" value="UniProtKB-UniRule"/>
</dbReference>
<dbReference type="AlphaFoldDB" id="A0A7J5AYC0"/>
<evidence type="ECO:0000313" key="12">
    <source>
        <dbReference type="EMBL" id="KAB1636357.1"/>
    </source>
</evidence>
<organism evidence="12 13">
    <name type="scientific">Pseudoclavibacter terrae</name>
    <dbReference type="NCBI Taxonomy" id="1530195"/>
    <lineage>
        <taxon>Bacteria</taxon>
        <taxon>Bacillati</taxon>
        <taxon>Actinomycetota</taxon>
        <taxon>Actinomycetes</taxon>
        <taxon>Micrococcales</taxon>
        <taxon>Microbacteriaceae</taxon>
        <taxon>Pseudoclavibacter</taxon>
    </lineage>
</organism>
<dbReference type="InterPro" id="IPR023009">
    <property type="entry name" value="Tyrosine_recombinase_XerC/XerD"/>
</dbReference>
<dbReference type="PROSITE" id="PS51898">
    <property type="entry name" value="TYR_RECOMBINASE"/>
    <property type="match status" value="1"/>
</dbReference>
<dbReference type="PANTHER" id="PTHR30349:SF77">
    <property type="entry name" value="TYROSINE RECOMBINASE XERC"/>
    <property type="match status" value="1"/>
</dbReference>
<reference evidence="12 13" key="1">
    <citation type="submission" date="2019-09" db="EMBL/GenBank/DDBJ databases">
        <title>Phylogeny of genus Pseudoclavibacter and closely related genus.</title>
        <authorList>
            <person name="Li Y."/>
        </authorList>
    </citation>
    <scope>NUCLEOTIDE SEQUENCE [LARGE SCALE GENOMIC DNA]</scope>
    <source>
        <strain evidence="12 13">THG-MD12</strain>
    </source>
</reference>
<dbReference type="Pfam" id="PF00589">
    <property type="entry name" value="Phage_integrase"/>
    <property type="match status" value="1"/>
</dbReference>
<dbReference type="InterPro" id="IPR050090">
    <property type="entry name" value="Tyrosine_recombinase_XerCD"/>
</dbReference>
<dbReference type="InterPro" id="IPR044068">
    <property type="entry name" value="CB"/>
</dbReference>
<dbReference type="InterPro" id="IPR002104">
    <property type="entry name" value="Integrase_catalytic"/>
</dbReference>
<evidence type="ECO:0000256" key="3">
    <source>
        <dbReference type="ARBA" id="ARBA00022618"/>
    </source>
</evidence>
<accession>A0A7J5AYC0</accession>
<dbReference type="InterPro" id="IPR011010">
    <property type="entry name" value="DNA_brk_join_enz"/>
</dbReference>
<dbReference type="GO" id="GO:0051301">
    <property type="term" value="P:cell division"/>
    <property type="evidence" value="ECO:0007669"/>
    <property type="project" value="UniProtKB-KW"/>
</dbReference>
<comment type="subcellular location">
    <subcellularLocation>
        <location evidence="1 9">Cytoplasm</location>
    </subcellularLocation>
</comment>
<dbReference type="EMBL" id="WBJX01000006">
    <property type="protein sequence ID" value="KAB1636357.1"/>
    <property type="molecule type" value="Genomic_DNA"/>
</dbReference>
<dbReference type="GO" id="GO:0005737">
    <property type="term" value="C:cytoplasm"/>
    <property type="evidence" value="ECO:0007669"/>
    <property type="project" value="UniProtKB-SubCell"/>
</dbReference>
<feature type="active site" description="O-(3'-phospho-DNA)-tyrosine intermediate" evidence="9">
    <location>
        <position position="285"/>
    </location>
</feature>
<dbReference type="InterPro" id="IPR004107">
    <property type="entry name" value="Integrase_SAM-like_N"/>
</dbReference>
<keyword evidence="5 9" id="KW-0229">DNA integration</keyword>
<sequence length="304" mass="32357">MVGMRELSVAVDTYLRSLRAERGLSPRTAKAYASDLSLLLDFCEREGVDALDALDLEVFRDLLWQQTQAGKAASSIARMAASFRGFTSWLEETGRAADSARRLKSPKAGSTLPRVVSAEGMRGILDALADRASSGDPVEVRDLAIIELLYASGIRVSECCSLDVGAVDLGRRVVRVVGKGDKERVVPFGAHAAEAIDGWLSSGRPLLEQPRSGGALFLGVRGGRVDARTVYALSRDVLGVAPGGGPSGPHTFRHTAATHLLDGGADLRAVQEILGHSDLGTTQIYTHVSADRLKASYVQAHPRA</sequence>
<evidence type="ECO:0000256" key="8">
    <source>
        <dbReference type="ARBA" id="ARBA00023306"/>
    </source>
</evidence>
<dbReference type="InterPro" id="IPR013762">
    <property type="entry name" value="Integrase-like_cat_sf"/>
</dbReference>
<name>A0A7J5AYC0_9MICO</name>
<feature type="domain" description="Core-binding (CB)" evidence="11">
    <location>
        <begin position="5"/>
        <end position="91"/>
    </location>
</feature>
<feature type="active site" evidence="9">
    <location>
        <position position="276"/>
    </location>
</feature>
<gene>
    <name evidence="9" type="primary">xerC</name>
    <name evidence="12" type="ORF">F8O03_15450</name>
</gene>
<comment type="subunit">
    <text evidence="9">Forms a cyclic heterotetrameric complex composed of two molecules of XerC and two molecules of XerD.</text>
</comment>
<dbReference type="Gene3D" id="1.10.443.10">
    <property type="entry name" value="Intergrase catalytic core"/>
    <property type="match status" value="1"/>
</dbReference>
<keyword evidence="7 9" id="KW-0233">DNA recombination</keyword>
<dbReference type="PANTHER" id="PTHR30349">
    <property type="entry name" value="PHAGE INTEGRASE-RELATED"/>
    <property type="match status" value="1"/>
</dbReference>
<comment type="caution">
    <text evidence="12">The sequence shown here is derived from an EMBL/GenBank/DDBJ whole genome shotgun (WGS) entry which is preliminary data.</text>
</comment>
<keyword evidence="2 9" id="KW-0963">Cytoplasm</keyword>
<evidence type="ECO:0000256" key="1">
    <source>
        <dbReference type="ARBA" id="ARBA00004496"/>
    </source>
</evidence>
<dbReference type="Pfam" id="PF02899">
    <property type="entry name" value="Phage_int_SAM_1"/>
    <property type="match status" value="1"/>
</dbReference>
<dbReference type="HAMAP" id="MF_01808">
    <property type="entry name" value="Recomb_XerC_XerD"/>
    <property type="match status" value="1"/>
</dbReference>
<dbReference type="SUPFAM" id="SSF56349">
    <property type="entry name" value="DNA breaking-rejoining enzymes"/>
    <property type="match status" value="1"/>
</dbReference>
<keyword evidence="4 9" id="KW-0159">Chromosome partition</keyword>
<feature type="domain" description="Tyr recombinase" evidence="10">
    <location>
        <begin position="111"/>
        <end position="298"/>
    </location>
</feature>
<dbReference type="Gene3D" id="1.10.150.130">
    <property type="match status" value="1"/>
</dbReference>
<dbReference type="PROSITE" id="PS51900">
    <property type="entry name" value="CB"/>
    <property type="match status" value="1"/>
</dbReference>
<evidence type="ECO:0000313" key="13">
    <source>
        <dbReference type="Proteomes" id="UP000490386"/>
    </source>
</evidence>
<feature type="active site" evidence="9">
    <location>
        <position position="155"/>
    </location>
</feature>
<dbReference type="Proteomes" id="UP000490386">
    <property type="component" value="Unassembled WGS sequence"/>
</dbReference>
<evidence type="ECO:0000256" key="9">
    <source>
        <dbReference type="HAMAP-Rule" id="MF_01808"/>
    </source>
</evidence>
<keyword evidence="3 9" id="KW-0132">Cell division</keyword>
<evidence type="ECO:0000256" key="7">
    <source>
        <dbReference type="ARBA" id="ARBA00023172"/>
    </source>
</evidence>
<evidence type="ECO:0000256" key="5">
    <source>
        <dbReference type="ARBA" id="ARBA00022908"/>
    </source>
</evidence>
<evidence type="ECO:0000256" key="6">
    <source>
        <dbReference type="ARBA" id="ARBA00023125"/>
    </source>
</evidence>
<protein>
    <recommendedName>
        <fullName evidence="9">Tyrosine recombinase XerC</fullName>
    </recommendedName>
</protein>
<comment type="function">
    <text evidence="9">Site-specific tyrosine recombinase, which acts by catalyzing the cutting and rejoining of the recombining DNA molecules. The XerC-XerD complex is essential to convert dimers of the bacterial chromosome into monomers to permit their segregation at cell division. It also contributes to the segregational stability of plasmids.</text>
</comment>
<keyword evidence="13" id="KW-1185">Reference proteome</keyword>
<evidence type="ECO:0000259" key="11">
    <source>
        <dbReference type="PROSITE" id="PS51900"/>
    </source>
</evidence>
<proteinExistence type="inferred from homology"/>
<dbReference type="GO" id="GO:0003677">
    <property type="term" value="F:DNA binding"/>
    <property type="evidence" value="ECO:0007669"/>
    <property type="project" value="UniProtKB-UniRule"/>
</dbReference>
<keyword evidence="6 9" id="KW-0238">DNA-binding</keyword>